<dbReference type="InterPro" id="IPR041447">
    <property type="entry name" value="Mannosidase_ig"/>
</dbReference>
<comment type="catalytic activity">
    <reaction evidence="1">
        <text>Hydrolysis of terminal, non-reducing beta-D-mannose residues in beta-D-mannosides.</text>
        <dbReference type="EC" id="3.2.1.25"/>
    </reaction>
</comment>
<evidence type="ECO:0000256" key="10">
    <source>
        <dbReference type="ARBA" id="ARBA00023180"/>
    </source>
</evidence>
<dbReference type="Pfam" id="PF00703">
    <property type="entry name" value="Glyco_hydro_2"/>
    <property type="match status" value="1"/>
</dbReference>
<dbReference type="KEGG" id="bvs:BARVI_06420"/>
<evidence type="ECO:0000256" key="11">
    <source>
        <dbReference type="ARBA" id="ARBA00023228"/>
    </source>
</evidence>
<dbReference type="InterPro" id="IPR008979">
    <property type="entry name" value="Galactose-bd-like_sf"/>
</dbReference>
<dbReference type="Pfam" id="PF22666">
    <property type="entry name" value="Glyco_hydro_2_N2"/>
    <property type="match status" value="1"/>
</dbReference>
<dbReference type="RefSeq" id="WP_025278416.1">
    <property type="nucleotide sequence ID" value="NZ_CP007034.1"/>
</dbReference>
<sequence length="862" mass="99859">MNYRIVILLIIFLFFMKPSYSQHPVDDTREIMLDRGWCFAPEGETQSYPATVPGTVHADLLRNGLLDDPFYGKNEEKVKWVEEKDWCYTTTFTVDRTTRERYSHARLIFEGLDTFARIFLNGKPVMQTDNMFVAWEKEVKPLLVVGENTLTVHFTSPLKAVEPIYRQTGIDYPADNDHSTPHLSVYARKAPYHYGWDWGIRLVGCGIWRPARLLLYNGLRIDDAFTRTLHVDNDRAELSTDLLVVNENSRPVESVEVRFTLSHAGSEVTHWCREYTLQPGENRITLPAEVAHPKLWQPNGWGEAHLYDVEITLAKGGKQLSSRRYQTGIRTIEFINEPDELGRNFYFRVNGRPLFAKGTNYIPQDIILPRVTPADYERLFRDMKESHMNMVRVWGGGVYEEELFYRLADRYGILVWQDFMFACSAYPGDTAFLGNVAREARYNIRRLRNHPSLALWCGNNEIYEGLKYWGWNHRYPAETFEQMRRDYHTLFRDTLAECVRRYDPQRSYIHTSPDSANWGRPATQTQGDIHYWGIWYGREMFDTMDTLSLRFVSEFGFESFPEMKTLLTFAGPDDLHIDSEVMTHRQKSSIGNELIQEYMQNYYRMPRTFDDFVYLGLLLQGHGIAHGIETNRRQRPVCMGSLYWQLNDSWPAISWSAIDYYKNKKALYYHARDAFAPLMLSTTVQSDSLSVYTLSDRIDRIDQARITIGLQDFYGKELNTVSFACDIEPNATRHIATLSLANLLGGWKKNEVLLTLRIEHQGETLFDGHKFLTVPKELNLPRPHLTQTVETTPLGVTLTLTTDCLAKDVFIEIPTQGADLSDNFFDLLPGERKVVTIDGADITPEAVTRIRIRTLTDTYEGK</sequence>
<evidence type="ECO:0000256" key="5">
    <source>
        <dbReference type="ARBA" id="ARBA00011738"/>
    </source>
</evidence>
<dbReference type="PANTHER" id="PTHR43730">
    <property type="entry name" value="BETA-MANNOSIDASE"/>
    <property type="match status" value="1"/>
</dbReference>
<dbReference type="FunFam" id="3.20.20.80:FF:000050">
    <property type="entry name" value="Beta-mannosidase B"/>
    <property type="match status" value="1"/>
</dbReference>
<evidence type="ECO:0000259" key="19">
    <source>
        <dbReference type="Pfam" id="PF22666"/>
    </source>
</evidence>
<evidence type="ECO:0000256" key="8">
    <source>
        <dbReference type="ARBA" id="ARBA00022729"/>
    </source>
</evidence>
<dbReference type="InterPro" id="IPR054593">
    <property type="entry name" value="Beta-mannosidase-like_N2"/>
</dbReference>
<keyword evidence="21" id="KW-1185">Reference proteome</keyword>
<feature type="domain" description="Beta-mannosidase-like galactose-binding" evidence="19">
    <location>
        <begin position="37"/>
        <end position="209"/>
    </location>
</feature>
<evidence type="ECO:0000259" key="18">
    <source>
        <dbReference type="Pfam" id="PF17786"/>
    </source>
</evidence>
<dbReference type="InterPro" id="IPR017853">
    <property type="entry name" value="GH"/>
</dbReference>
<dbReference type="SUPFAM" id="SSF49303">
    <property type="entry name" value="beta-Galactosidase/glucuronidase domain"/>
    <property type="match status" value="3"/>
</dbReference>
<dbReference type="GO" id="GO:0005764">
    <property type="term" value="C:lysosome"/>
    <property type="evidence" value="ECO:0007669"/>
    <property type="project" value="UniProtKB-SubCell"/>
</dbReference>
<dbReference type="InterPro" id="IPR006102">
    <property type="entry name" value="Ig-like_GH2"/>
</dbReference>
<evidence type="ECO:0000313" key="21">
    <source>
        <dbReference type="Proteomes" id="UP000018901"/>
    </source>
</evidence>
<comment type="pathway">
    <text evidence="4">Glycan metabolism; N-glycan degradation.</text>
</comment>
<dbReference type="OrthoDB" id="9801077at2"/>
<evidence type="ECO:0000256" key="4">
    <source>
        <dbReference type="ARBA" id="ARBA00004740"/>
    </source>
</evidence>
<evidence type="ECO:0000259" key="17">
    <source>
        <dbReference type="Pfam" id="PF17753"/>
    </source>
</evidence>
<dbReference type="GO" id="GO:0005576">
    <property type="term" value="C:extracellular region"/>
    <property type="evidence" value="ECO:0007669"/>
    <property type="project" value="UniProtKB-SubCell"/>
</dbReference>
<dbReference type="STRING" id="880074.BARVI_06420"/>
<comment type="similarity">
    <text evidence="13">Belongs to the glycosyl hydrolase 2 family. Beta-mannosidase B subfamily.</text>
</comment>
<dbReference type="Gene3D" id="3.20.20.80">
    <property type="entry name" value="Glycosidases"/>
    <property type="match status" value="1"/>
</dbReference>
<evidence type="ECO:0000256" key="2">
    <source>
        <dbReference type="ARBA" id="ARBA00004371"/>
    </source>
</evidence>
<organism evidence="20 21">
    <name type="scientific">Barnesiella viscericola DSM 18177</name>
    <dbReference type="NCBI Taxonomy" id="880074"/>
    <lineage>
        <taxon>Bacteria</taxon>
        <taxon>Pseudomonadati</taxon>
        <taxon>Bacteroidota</taxon>
        <taxon>Bacteroidia</taxon>
        <taxon>Bacteroidales</taxon>
        <taxon>Barnesiellaceae</taxon>
        <taxon>Barnesiella</taxon>
    </lineage>
</organism>
<dbReference type="HOGENOM" id="CLU_005015_3_2_10"/>
<dbReference type="EC" id="3.2.1.25" evidence="6"/>
<feature type="domain" description="Glycoside hydrolase family 2 immunoglobulin-like beta-sandwich" evidence="16">
    <location>
        <begin position="220"/>
        <end position="330"/>
    </location>
</feature>
<name>W0ENX7_9BACT</name>
<dbReference type="InterPro" id="IPR013783">
    <property type="entry name" value="Ig-like_fold"/>
</dbReference>
<proteinExistence type="inferred from homology"/>
<keyword evidence="8" id="KW-0732">Signal</keyword>
<dbReference type="GO" id="GO:0004567">
    <property type="term" value="F:beta-mannosidase activity"/>
    <property type="evidence" value="ECO:0007669"/>
    <property type="project" value="UniProtKB-EC"/>
</dbReference>
<keyword evidence="9" id="KW-0378">Hydrolase</keyword>
<dbReference type="Pfam" id="PF17786">
    <property type="entry name" value="Mannosidase_ig"/>
    <property type="match status" value="1"/>
</dbReference>
<accession>W0ENX7</accession>
<evidence type="ECO:0000256" key="13">
    <source>
        <dbReference type="ARBA" id="ARBA00038429"/>
    </source>
</evidence>
<comment type="subcellular location">
    <subcellularLocation>
        <location evidence="2">Lysosome</location>
    </subcellularLocation>
    <subcellularLocation>
        <location evidence="3">Secreted</location>
    </subcellularLocation>
</comment>
<keyword evidence="7" id="KW-0964">Secreted</keyword>
<reference evidence="20 21" key="1">
    <citation type="submission" date="2013-12" db="EMBL/GenBank/DDBJ databases">
        <authorList>
            <consortium name="DOE Joint Genome Institute"/>
            <person name="Eisen J."/>
            <person name="Huntemann M."/>
            <person name="Han J."/>
            <person name="Chen A."/>
            <person name="Kyrpides N."/>
            <person name="Mavromatis K."/>
            <person name="Markowitz V."/>
            <person name="Palaniappan K."/>
            <person name="Ivanova N."/>
            <person name="Schaumberg A."/>
            <person name="Pati A."/>
            <person name="Liolios K."/>
            <person name="Nordberg H.P."/>
            <person name="Cantor M.N."/>
            <person name="Hua S.X."/>
            <person name="Woyke T."/>
        </authorList>
    </citation>
    <scope>NUCLEOTIDE SEQUENCE [LARGE SCALE GENOMIC DNA]</scope>
    <source>
        <strain evidence="21">DSM 18177</strain>
    </source>
</reference>
<dbReference type="EMBL" id="CP007034">
    <property type="protein sequence ID" value="AHF12472.1"/>
    <property type="molecule type" value="Genomic_DNA"/>
</dbReference>
<evidence type="ECO:0000256" key="12">
    <source>
        <dbReference type="ARBA" id="ARBA00023295"/>
    </source>
</evidence>
<protein>
    <recommendedName>
        <fullName evidence="14">Beta-mannosidase B</fullName>
        <ecNumber evidence="6">3.2.1.25</ecNumber>
    </recommendedName>
    <alternativeName>
        <fullName evidence="15">Mannanase B</fullName>
    </alternativeName>
</protein>
<evidence type="ECO:0000313" key="20">
    <source>
        <dbReference type="EMBL" id="AHF12472.1"/>
    </source>
</evidence>
<evidence type="ECO:0000256" key="3">
    <source>
        <dbReference type="ARBA" id="ARBA00004613"/>
    </source>
</evidence>
<dbReference type="FunFam" id="2.60.120.260:FF:000060">
    <property type="entry name" value="Probable beta-mannosidase"/>
    <property type="match status" value="1"/>
</dbReference>
<dbReference type="SUPFAM" id="SSF49785">
    <property type="entry name" value="Galactose-binding domain-like"/>
    <property type="match status" value="1"/>
</dbReference>
<dbReference type="Gene3D" id="2.60.40.10">
    <property type="entry name" value="Immunoglobulins"/>
    <property type="match status" value="3"/>
</dbReference>
<comment type="subunit">
    <text evidence="5">Homodimer.</text>
</comment>
<dbReference type="Gene3D" id="2.60.120.260">
    <property type="entry name" value="Galactose-binding domain-like"/>
    <property type="match status" value="1"/>
</dbReference>
<dbReference type="GO" id="GO:0005975">
    <property type="term" value="P:carbohydrate metabolic process"/>
    <property type="evidence" value="ECO:0007669"/>
    <property type="project" value="InterPro"/>
</dbReference>
<evidence type="ECO:0000256" key="14">
    <source>
        <dbReference type="ARBA" id="ARBA00041069"/>
    </source>
</evidence>
<keyword evidence="12" id="KW-0326">Glycosidase</keyword>
<evidence type="ECO:0000256" key="1">
    <source>
        <dbReference type="ARBA" id="ARBA00000829"/>
    </source>
</evidence>
<dbReference type="GO" id="GO:0006516">
    <property type="term" value="P:glycoprotein catabolic process"/>
    <property type="evidence" value="ECO:0007669"/>
    <property type="project" value="TreeGrafter"/>
</dbReference>
<dbReference type="InterPro" id="IPR036156">
    <property type="entry name" value="Beta-gal/glucu_dom_sf"/>
</dbReference>
<dbReference type="eggNOG" id="COG3250">
    <property type="taxonomic scope" value="Bacteria"/>
</dbReference>
<gene>
    <name evidence="20" type="ORF">BARVI_06420</name>
</gene>
<dbReference type="PATRIC" id="fig|880074.11.peg.1344"/>
<feature type="domain" description="Mannosidase Ig/CBM-like" evidence="18">
    <location>
        <begin position="688"/>
        <end position="776"/>
    </location>
</feature>
<dbReference type="AlphaFoldDB" id="W0ENX7"/>
<dbReference type="InterPro" id="IPR050887">
    <property type="entry name" value="Beta-mannosidase_GH2"/>
</dbReference>
<dbReference type="Proteomes" id="UP000018901">
    <property type="component" value="Chromosome"/>
</dbReference>
<dbReference type="GeneID" id="90529048"/>
<evidence type="ECO:0000256" key="6">
    <source>
        <dbReference type="ARBA" id="ARBA00012754"/>
    </source>
</evidence>
<evidence type="ECO:0000256" key="9">
    <source>
        <dbReference type="ARBA" id="ARBA00022801"/>
    </source>
</evidence>
<evidence type="ECO:0000259" key="16">
    <source>
        <dbReference type="Pfam" id="PF00703"/>
    </source>
</evidence>
<keyword evidence="10" id="KW-0325">Glycoprotein</keyword>
<keyword evidence="11" id="KW-0458">Lysosome</keyword>
<dbReference type="InterPro" id="IPR041625">
    <property type="entry name" value="Beta-mannosidase_Ig"/>
</dbReference>
<evidence type="ECO:0000256" key="15">
    <source>
        <dbReference type="ARBA" id="ARBA00041614"/>
    </source>
</evidence>
<dbReference type="SUPFAM" id="SSF51445">
    <property type="entry name" value="(Trans)glycosidases"/>
    <property type="match status" value="1"/>
</dbReference>
<feature type="domain" description="Beta-mannosidase Ig-fold" evidence="17">
    <location>
        <begin position="780"/>
        <end position="858"/>
    </location>
</feature>
<dbReference type="Pfam" id="PF17753">
    <property type="entry name" value="Ig_mannosidase"/>
    <property type="match status" value="1"/>
</dbReference>
<evidence type="ECO:0000256" key="7">
    <source>
        <dbReference type="ARBA" id="ARBA00022525"/>
    </source>
</evidence>
<dbReference type="PANTHER" id="PTHR43730:SF1">
    <property type="entry name" value="BETA-MANNOSIDASE"/>
    <property type="match status" value="1"/>
</dbReference>